<dbReference type="GO" id="GO:0009231">
    <property type="term" value="P:riboflavin biosynthetic process"/>
    <property type="evidence" value="ECO:0007669"/>
    <property type="project" value="InterPro"/>
</dbReference>
<keyword evidence="3" id="KW-1185">Reference proteome</keyword>
<proteinExistence type="predicted"/>
<dbReference type="PANTHER" id="PTHR38011">
    <property type="entry name" value="DIHYDROFOLATE REDUCTASE FAMILY PROTEIN (AFU_ORTHOLOGUE AFUA_8G06820)"/>
    <property type="match status" value="1"/>
</dbReference>
<dbReference type="InterPro" id="IPR050765">
    <property type="entry name" value="Riboflavin_Biosynth_HTPR"/>
</dbReference>
<evidence type="ECO:0000259" key="1">
    <source>
        <dbReference type="Pfam" id="PF01872"/>
    </source>
</evidence>
<name>A0A6L9SDC2_9ACTN</name>
<organism evidence="2 3">
    <name type="scientific">Phytoactinopolyspora halotolerans</name>
    <dbReference type="NCBI Taxonomy" id="1981512"/>
    <lineage>
        <taxon>Bacteria</taxon>
        <taxon>Bacillati</taxon>
        <taxon>Actinomycetota</taxon>
        <taxon>Actinomycetes</taxon>
        <taxon>Jiangellales</taxon>
        <taxon>Jiangellaceae</taxon>
        <taxon>Phytoactinopolyspora</taxon>
    </lineage>
</organism>
<dbReference type="InterPro" id="IPR024072">
    <property type="entry name" value="DHFR-like_dom_sf"/>
</dbReference>
<evidence type="ECO:0000313" key="3">
    <source>
        <dbReference type="Proteomes" id="UP000475214"/>
    </source>
</evidence>
<protein>
    <submittedName>
        <fullName evidence="2">Dihydrofolate reductase family protein</fullName>
    </submittedName>
</protein>
<dbReference type="PANTHER" id="PTHR38011:SF2">
    <property type="entry name" value="BIFUNCTIONAL DEAMINASE-REDUCTASE DOMAIN PROTEIN"/>
    <property type="match status" value="1"/>
</dbReference>
<comment type="caution">
    <text evidence="2">The sequence shown here is derived from an EMBL/GenBank/DDBJ whole genome shotgun (WGS) entry which is preliminary data.</text>
</comment>
<sequence length="210" mass="22607">MGTVVATTFVSMDGVLQAPGTPEEDPSSGFDVGGWQVPHVDEDMGAFVNEVMSRADAFLLGRKTYDIFAAHWPRVTDENDPVARALNSLPKYVASTTLKSADWNNTTLIAENVADRVAALKQQHAREIQVWGSGELIQTLREHDLIDEHHVLTFPVVLGAGKKLFPDGCTRSAFTLTGARTTKAGAVIATYHPAGEVVTGSFALEDEVAT</sequence>
<dbReference type="Gene3D" id="3.40.430.10">
    <property type="entry name" value="Dihydrofolate Reductase, subunit A"/>
    <property type="match status" value="1"/>
</dbReference>
<dbReference type="Pfam" id="PF01872">
    <property type="entry name" value="RibD_C"/>
    <property type="match status" value="1"/>
</dbReference>
<dbReference type="GO" id="GO:0008703">
    <property type="term" value="F:5-amino-6-(5-phosphoribosylamino)uracil reductase activity"/>
    <property type="evidence" value="ECO:0007669"/>
    <property type="project" value="InterPro"/>
</dbReference>
<dbReference type="RefSeq" id="WP_163741383.1">
    <property type="nucleotide sequence ID" value="NZ_JAAGOA010000016.1"/>
</dbReference>
<gene>
    <name evidence="2" type="ORF">G1H10_20875</name>
</gene>
<accession>A0A6L9SDC2</accession>
<dbReference type="EMBL" id="JAAGOA010000016">
    <property type="protein sequence ID" value="NEE02624.1"/>
    <property type="molecule type" value="Genomic_DNA"/>
</dbReference>
<evidence type="ECO:0000313" key="2">
    <source>
        <dbReference type="EMBL" id="NEE02624.1"/>
    </source>
</evidence>
<dbReference type="InterPro" id="IPR002734">
    <property type="entry name" value="RibDG_C"/>
</dbReference>
<dbReference type="Proteomes" id="UP000475214">
    <property type="component" value="Unassembled WGS sequence"/>
</dbReference>
<feature type="domain" description="Bacterial bifunctional deaminase-reductase C-terminal" evidence="1">
    <location>
        <begin position="3"/>
        <end position="187"/>
    </location>
</feature>
<dbReference type="SUPFAM" id="SSF53597">
    <property type="entry name" value="Dihydrofolate reductase-like"/>
    <property type="match status" value="1"/>
</dbReference>
<dbReference type="AlphaFoldDB" id="A0A6L9SDC2"/>
<reference evidence="2 3" key="1">
    <citation type="submission" date="2020-02" db="EMBL/GenBank/DDBJ databases">
        <authorList>
            <person name="Li X.-J."/>
            <person name="Han X.-M."/>
        </authorList>
    </citation>
    <scope>NUCLEOTIDE SEQUENCE [LARGE SCALE GENOMIC DNA]</scope>
    <source>
        <strain evidence="2 3">CCTCC AB 2017055</strain>
    </source>
</reference>